<gene>
    <name evidence="1" type="ORF">LY90DRAFT_698546</name>
</gene>
<evidence type="ECO:0000313" key="2">
    <source>
        <dbReference type="Proteomes" id="UP000193920"/>
    </source>
</evidence>
<keyword evidence="2" id="KW-1185">Reference proteome</keyword>
<sequence length="80" mass="9639">MPLLSDMNNTELPSKNMLKSKRRVTFNNSITTITTHDNEDYDRTSIYVRPLKYNDIVELNMYIQEMQREYLRLHSLEKVQ</sequence>
<name>A0A1Y2F0T1_9FUNG</name>
<protein>
    <submittedName>
        <fullName evidence="1">Uncharacterized protein</fullName>
    </submittedName>
</protein>
<comment type="caution">
    <text evidence="1">The sequence shown here is derived from an EMBL/GenBank/DDBJ whole genome shotgun (WGS) entry which is preliminary data.</text>
</comment>
<dbReference type="Proteomes" id="UP000193920">
    <property type="component" value="Unassembled WGS sequence"/>
</dbReference>
<evidence type="ECO:0000313" key="1">
    <source>
        <dbReference type="EMBL" id="ORY77511.1"/>
    </source>
</evidence>
<proteinExistence type="predicted"/>
<accession>A0A1Y2F0T1</accession>
<reference evidence="1 2" key="1">
    <citation type="submission" date="2016-08" db="EMBL/GenBank/DDBJ databases">
        <title>A Parts List for Fungal Cellulosomes Revealed by Comparative Genomics.</title>
        <authorList>
            <consortium name="DOE Joint Genome Institute"/>
            <person name="Haitjema C.H."/>
            <person name="Gilmore S.P."/>
            <person name="Henske J.K."/>
            <person name="Solomon K.V."/>
            <person name="De Groot R."/>
            <person name="Kuo A."/>
            <person name="Mondo S.J."/>
            <person name="Salamov A.A."/>
            <person name="Labutti K."/>
            <person name="Zhao Z."/>
            <person name="Chiniquy J."/>
            <person name="Barry K."/>
            <person name="Brewer H.M."/>
            <person name="Purvine S.O."/>
            <person name="Wright A.T."/>
            <person name="Boxma B."/>
            <person name="Van Alen T."/>
            <person name="Hackstein J.H."/>
            <person name="Baker S.E."/>
            <person name="Grigoriev I.V."/>
            <person name="O'Malley M.A."/>
        </authorList>
    </citation>
    <scope>NUCLEOTIDE SEQUENCE [LARGE SCALE GENOMIC DNA]</scope>
    <source>
        <strain evidence="1 2">G1</strain>
    </source>
</reference>
<dbReference type="AlphaFoldDB" id="A0A1Y2F0T1"/>
<dbReference type="EMBL" id="MCOG01000019">
    <property type="protein sequence ID" value="ORY77511.1"/>
    <property type="molecule type" value="Genomic_DNA"/>
</dbReference>
<organism evidence="1 2">
    <name type="scientific">Neocallimastix californiae</name>
    <dbReference type="NCBI Taxonomy" id="1754190"/>
    <lineage>
        <taxon>Eukaryota</taxon>
        <taxon>Fungi</taxon>
        <taxon>Fungi incertae sedis</taxon>
        <taxon>Chytridiomycota</taxon>
        <taxon>Chytridiomycota incertae sedis</taxon>
        <taxon>Neocallimastigomycetes</taxon>
        <taxon>Neocallimastigales</taxon>
        <taxon>Neocallimastigaceae</taxon>
        <taxon>Neocallimastix</taxon>
    </lineage>
</organism>
<dbReference type="OrthoDB" id="2120190at2759"/>